<keyword evidence="1" id="KW-0813">Transport</keyword>
<dbReference type="GO" id="GO:0060003">
    <property type="term" value="P:copper ion export"/>
    <property type="evidence" value="ECO:0007669"/>
    <property type="project" value="TreeGrafter"/>
</dbReference>
<dbReference type="GO" id="GO:0030288">
    <property type="term" value="C:outer membrane-bounded periplasmic space"/>
    <property type="evidence" value="ECO:0007669"/>
    <property type="project" value="TreeGrafter"/>
</dbReference>
<reference evidence="3 4" key="1">
    <citation type="submission" date="2017-01" db="EMBL/GenBank/DDBJ databases">
        <title>Genome sequencing of Arcobacter sp. LPB0137.</title>
        <authorList>
            <person name="Lee G.-W."/>
            <person name="Yi H."/>
        </authorList>
    </citation>
    <scope>NUCLEOTIDE SEQUENCE [LARGE SCALE GENOMIC DNA]</scope>
    <source>
        <strain evidence="3 4">LPB0137</strain>
    </source>
</reference>
<evidence type="ECO:0000313" key="4">
    <source>
        <dbReference type="Proteomes" id="UP000186074"/>
    </source>
</evidence>
<evidence type="ECO:0000313" key="3">
    <source>
        <dbReference type="EMBL" id="APW65240.1"/>
    </source>
</evidence>
<dbReference type="GO" id="GO:0046914">
    <property type="term" value="F:transition metal ion binding"/>
    <property type="evidence" value="ECO:0007669"/>
    <property type="project" value="TreeGrafter"/>
</dbReference>
<sequence>MKLILSLLFFGITLLNAQILEVSQVFNTKLTKVKKEQIGEVKSFYGTTALNETKIYDIVTRFDGYITKLYANEQFKTIKKGNPLFTIYSDEVSSIQQELQIAKRFNKSLVNSNIEKLKSLDINSSTIKKIRNSRKTIKNIPFYSPTNSIVLQKNINQGSFAKKGKLLLQLASLDELWFIASVYQKDLDFIKKDMKAKIYIDGIATPIDSTVDMIYPTVDLKTKSIDVRFVIPNKDLKLYPNMFAKVALKKVSKEMLTLPKTAVLSKGDKHYVFQKLSKTEIEPIEVTAKRISSNKYEVLKGLEDGQEVINNALFLLDSDAITNGLYSSDDDDW</sequence>
<name>A0A1P8KL24_9BACT</name>
<dbReference type="GO" id="GO:0015679">
    <property type="term" value="P:plasma membrane copper ion transport"/>
    <property type="evidence" value="ECO:0007669"/>
    <property type="project" value="TreeGrafter"/>
</dbReference>
<dbReference type="SUPFAM" id="SSF111369">
    <property type="entry name" value="HlyD-like secretion proteins"/>
    <property type="match status" value="1"/>
</dbReference>
<dbReference type="Pfam" id="PF25954">
    <property type="entry name" value="Beta-barrel_RND_2"/>
    <property type="match status" value="1"/>
</dbReference>
<dbReference type="PANTHER" id="PTHR30097:SF15">
    <property type="entry name" value="CATION EFFLUX SYSTEM PROTEIN CUSB"/>
    <property type="match status" value="1"/>
</dbReference>
<proteinExistence type="predicted"/>
<dbReference type="EMBL" id="CP019070">
    <property type="protein sequence ID" value="APW65240.1"/>
    <property type="molecule type" value="Genomic_DNA"/>
</dbReference>
<gene>
    <name evidence="3" type="ORF">LPB137_04960</name>
</gene>
<organism evidence="3 4">
    <name type="scientific">Poseidonibacter parvus</name>
    <dbReference type="NCBI Taxonomy" id="1850254"/>
    <lineage>
        <taxon>Bacteria</taxon>
        <taxon>Pseudomonadati</taxon>
        <taxon>Campylobacterota</taxon>
        <taxon>Epsilonproteobacteria</taxon>
        <taxon>Campylobacterales</taxon>
        <taxon>Arcobacteraceae</taxon>
        <taxon>Poseidonibacter</taxon>
    </lineage>
</organism>
<dbReference type="Proteomes" id="UP000186074">
    <property type="component" value="Chromosome"/>
</dbReference>
<feature type="domain" description="CusB-like beta-barrel" evidence="2">
    <location>
        <begin position="176"/>
        <end position="250"/>
    </location>
</feature>
<protein>
    <submittedName>
        <fullName evidence="3">Cation transporter</fullName>
    </submittedName>
</protein>
<evidence type="ECO:0000259" key="2">
    <source>
        <dbReference type="Pfam" id="PF25954"/>
    </source>
</evidence>
<dbReference type="RefSeq" id="WP_076085199.1">
    <property type="nucleotide sequence ID" value="NZ_CP019070.1"/>
</dbReference>
<dbReference type="InterPro" id="IPR051909">
    <property type="entry name" value="MFP_Cation_Efflux"/>
</dbReference>
<dbReference type="Gene3D" id="2.40.30.170">
    <property type="match status" value="1"/>
</dbReference>
<dbReference type="KEGG" id="alp:LPB137_04960"/>
<evidence type="ECO:0000256" key="1">
    <source>
        <dbReference type="ARBA" id="ARBA00022448"/>
    </source>
</evidence>
<dbReference type="AlphaFoldDB" id="A0A1P8KL24"/>
<dbReference type="InterPro" id="IPR058792">
    <property type="entry name" value="Beta-barrel_RND_2"/>
</dbReference>
<dbReference type="STRING" id="1850254.LPB137_04960"/>
<accession>A0A1P8KL24</accession>
<dbReference type="PANTHER" id="PTHR30097">
    <property type="entry name" value="CATION EFFLUX SYSTEM PROTEIN CUSB"/>
    <property type="match status" value="1"/>
</dbReference>
<dbReference type="OrthoDB" id="9806939at2"/>
<dbReference type="Gene3D" id="2.40.420.20">
    <property type="match status" value="1"/>
</dbReference>
<keyword evidence="4" id="KW-1185">Reference proteome</keyword>